<sequence>MVALRKQHKLLLQHIRSQGSRLDPLKPKHPSASPPLREDESSPPLLRRLCGLFQPMSDVWLGILGRQSLLEPHHCAAPPSSITCCPNKSLSVPFDPILLHKNSMQFYGVHRLPCFFYSFAGIE</sequence>
<keyword evidence="3" id="KW-1185">Reference proteome</keyword>
<comment type="caution">
    <text evidence="2">The sequence shown here is derived from an EMBL/GenBank/DDBJ whole genome shotgun (WGS) entry which is preliminary data.</text>
</comment>
<organism evidence="2 3">
    <name type="scientific">Champsocephalus gunnari</name>
    <name type="common">Mackerel icefish</name>
    <dbReference type="NCBI Taxonomy" id="52237"/>
    <lineage>
        <taxon>Eukaryota</taxon>
        <taxon>Metazoa</taxon>
        <taxon>Chordata</taxon>
        <taxon>Craniata</taxon>
        <taxon>Vertebrata</taxon>
        <taxon>Euteleostomi</taxon>
        <taxon>Actinopterygii</taxon>
        <taxon>Neopterygii</taxon>
        <taxon>Teleostei</taxon>
        <taxon>Neoteleostei</taxon>
        <taxon>Acanthomorphata</taxon>
        <taxon>Eupercaria</taxon>
        <taxon>Perciformes</taxon>
        <taxon>Notothenioidei</taxon>
        <taxon>Channichthyidae</taxon>
        <taxon>Champsocephalus</taxon>
    </lineage>
</organism>
<gene>
    <name evidence="2" type="ORF">CgunFtcFv8_026940</name>
</gene>
<evidence type="ECO:0000313" key="3">
    <source>
        <dbReference type="Proteomes" id="UP001331515"/>
    </source>
</evidence>
<protein>
    <submittedName>
        <fullName evidence="2">Uncharacterized protein</fullName>
    </submittedName>
</protein>
<proteinExistence type="predicted"/>
<accession>A0AAN8HVS1</accession>
<reference evidence="2 3" key="1">
    <citation type="journal article" date="2023" name="Mol. Biol. Evol.">
        <title>Genomics of Secondarily Temperate Adaptation in the Only Non-Antarctic Icefish.</title>
        <authorList>
            <person name="Rivera-Colon A.G."/>
            <person name="Rayamajhi N."/>
            <person name="Minhas B.F."/>
            <person name="Madrigal G."/>
            <person name="Bilyk K.T."/>
            <person name="Yoon V."/>
            <person name="Hune M."/>
            <person name="Gregory S."/>
            <person name="Cheng C.H.C."/>
            <person name="Catchen J.M."/>
        </authorList>
    </citation>
    <scope>NUCLEOTIDE SEQUENCE [LARGE SCALE GENOMIC DNA]</scope>
    <source>
        <tissue evidence="2">White muscle</tissue>
    </source>
</reference>
<evidence type="ECO:0000313" key="2">
    <source>
        <dbReference type="EMBL" id="KAK5930724.1"/>
    </source>
</evidence>
<feature type="region of interest" description="Disordered" evidence="1">
    <location>
        <begin position="19"/>
        <end position="42"/>
    </location>
</feature>
<evidence type="ECO:0000256" key="1">
    <source>
        <dbReference type="SAM" id="MobiDB-lite"/>
    </source>
</evidence>
<dbReference type="AlphaFoldDB" id="A0AAN8HVS1"/>
<dbReference type="EMBL" id="JAURVH010001516">
    <property type="protein sequence ID" value="KAK5930724.1"/>
    <property type="molecule type" value="Genomic_DNA"/>
</dbReference>
<dbReference type="Proteomes" id="UP001331515">
    <property type="component" value="Unassembled WGS sequence"/>
</dbReference>
<name>A0AAN8HVS1_CHAGU</name>